<accession>A0A6M1R4M1</accession>
<keyword evidence="2" id="KW-1185">Reference proteome</keyword>
<reference evidence="1 2" key="1">
    <citation type="submission" date="2020-02" db="EMBL/GenBank/DDBJ databases">
        <title>Whole-genome analyses of novel actinobacteria.</title>
        <authorList>
            <person name="Sahin N."/>
        </authorList>
    </citation>
    <scope>NUCLEOTIDE SEQUENCE [LARGE SCALE GENOMIC DNA]</scope>
    <source>
        <strain evidence="1 2">KC13</strain>
    </source>
</reference>
<dbReference type="EMBL" id="JAALAA010000019">
    <property type="protein sequence ID" value="NGN95000.1"/>
    <property type="molecule type" value="Genomic_DNA"/>
</dbReference>
<comment type="caution">
    <text evidence="1">The sequence shown here is derived from an EMBL/GenBank/DDBJ whole genome shotgun (WGS) entry which is preliminary data.</text>
</comment>
<dbReference type="AlphaFoldDB" id="A0A6M1R4M1"/>
<dbReference type="PROSITE" id="PS51257">
    <property type="entry name" value="PROKAR_LIPOPROTEIN"/>
    <property type="match status" value="1"/>
</dbReference>
<dbReference type="RefSeq" id="WP_165112686.1">
    <property type="nucleotide sequence ID" value="NZ_JAALAA010000019.1"/>
</dbReference>
<protein>
    <recommendedName>
        <fullName evidence="3">Lipoprotein</fullName>
    </recommendedName>
</protein>
<organism evidence="1 2">
    <name type="scientific">Nocardioides turkmenicus</name>
    <dbReference type="NCBI Taxonomy" id="2711220"/>
    <lineage>
        <taxon>Bacteria</taxon>
        <taxon>Bacillati</taxon>
        <taxon>Actinomycetota</taxon>
        <taxon>Actinomycetes</taxon>
        <taxon>Propionibacteriales</taxon>
        <taxon>Nocardioidaceae</taxon>
        <taxon>Nocardioides</taxon>
    </lineage>
</organism>
<evidence type="ECO:0000313" key="1">
    <source>
        <dbReference type="EMBL" id="NGN95000.1"/>
    </source>
</evidence>
<name>A0A6M1R4M1_9ACTN</name>
<proteinExistence type="predicted"/>
<sequence>MNVTRWGIGALAVGLAFALVGCGDDSEPKKPEASATEETYPVYAATMDPATAAMTFVPADATTLAVTDYDEVKSLFGLDDVTSRSKPTDQSDLWSRADKEAAQVSGGLLRGVDQRLRDDYAWGAADVIWEARFTGGGKEGFVIKVADRVKPGQAIKAGVGPLKGAKFDPKTHLITKNTATPDAENWASQESLIAVAGGPATSTYVVKGCAEGGPEEKTRLAPVEAYSVEFGGGLATLRLGEDRDDLFYRLKLGDQAAAYKKVFTNGVADPSTGRIGFRVTNPVTAATLVTSEPVPFAVCD</sequence>
<dbReference type="Proteomes" id="UP000483261">
    <property type="component" value="Unassembled WGS sequence"/>
</dbReference>
<evidence type="ECO:0008006" key="3">
    <source>
        <dbReference type="Google" id="ProtNLM"/>
    </source>
</evidence>
<evidence type="ECO:0000313" key="2">
    <source>
        <dbReference type="Proteomes" id="UP000483261"/>
    </source>
</evidence>
<gene>
    <name evidence="1" type="ORF">G5C66_19955</name>
</gene>